<dbReference type="Pfam" id="PF13560">
    <property type="entry name" value="HTH_31"/>
    <property type="match status" value="1"/>
</dbReference>
<proteinExistence type="predicted"/>
<name>A0A540W1X2_9ACTN</name>
<dbReference type="InterPro" id="IPR043917">
    <property type="entry name" value="DUF5753"/>
</dbReference>
<organism evidence="2 3">
    <name type="scientific">Kitasatospora acidiphila</name>
    <dbReference type="NCBI Taxonomy" id="2567942"/>
    <lineage>
        <taxon>Bacteria</taxon>
        <taxon>Bacillati</taxon>
        <taxon>Actinomycetota</taxon>
        <taxon>Actinomycetes</taxon>
        <taxon>Kitasatosporales</taxon>
        <taxon>Streptomycetaceae</taxon>
        <taxon>Kitasatospora</taxon>
    </lineage>
</organism>
<sequence length="326" mass="37189">MWAWYREVMEGTSLEWFHRVCLQRCSMQLRLLEGTAYSSCRKARTELMSEAIDPKSSLAALFADRARRARARRGMTQVQSGRELHTAGSRVNQIERMTGSKPTLPLARAMDQTYDTDELFEDLWYHVDREQYPDYVQAFMSYEAKAVDIREFTGFVIPGLLQTRAYARAVLHAAQLPHAKHNVEALLAARMSRQKLILRPNGTKWEVVLDEAVIMREVGGPQVMRAQLARILRAAERPNITVQVLPFNAGEHYAMGASLTLHTLANGNRVAYIEGSRRGQIYDDPAQVRHCTEVYDDLRAKALPPIMSLDMIRSVLEGIYRDPRLP</sequence>
<accession>A0A540W1X2</accession>
<dbReference type="GO" id="GO:0003677">
    <property type="term" value="F:DNA binding"/>
    <property type="evidence" value="ECO:0007669"/>
    <property type="project" value="InterPro"/>
</dbReference>
<protein>
    <submittedName>
        <fullName evidence="2">Helix-turn-helix domain-containing protein</fullName>
    </submittedName>
</protein>
<evidence type="ECO:0000313" key="3">
    <source>
        <dbReference type="Proteomes" id="UP000319103"/>
    </source>
</evidence>
<dbReference type="EMBL" id="VIGB01000003">
    <property type="protein sequence ID" value="TQF02992.1"/>
    <property type="molecule type" value="Genomic_DNA"/>
</dbReference>
<dbReference type="AlphaFoldDB" id="A0A540W1X2"/>
<evidence type="ECO:0000259" key="1">
    <source>
        <dbReference type="Pfam" id="PF19054"/>
    </source>
</evidence>
<dbReference type="InterPro" id="IPR010982">
    <property type="entry name" value="Lambda_DNA-bd_dom_sf"/>
</dbReference>
<dbReference type="Proteomes" id="UP000319103">
    <property type="component" value="Unassembled WGS sequence"/>
</dbReference>
<reference evidence="2 3" key="1">
    <citation type="submission" date="2019-06" db="EMBL/GenBank/DDBJ databases">
        <title>Description of Kitasatospora acidophila sp. nov. isolated from pine grove soil, and reclassification of Streptomyces novaecaesareae to Kitasatospora novaeceasareae comb. nov.</title>
        <authorList>
            <person name="Kim M.J."/>
        </authorList>
    </citation>
    <scope>NUCLEOTIDE SEQUENCE [LARGE SCALE GENOMIC DNA]</scope>
    <source>
        <strain evidence="2 3">MMS16-CNU292</strain>
    </source>
</reference>
<evidence type="ECO:0000313" key="2">
    <source>
        <dbReference type="EMBL" id="TQF02992.1"/>
    </source>
</evidence>
<keyword evidence="3" id="KW-1185">Reference proteome</keyword>
<gene>
    <name evidence="2" type="ORF">E6W39_12885</name>
</gene>
<dbReference type="Pfam" id="PF19054">
    <property type="entry name" value="DUF5753"/>
    <property type="match status" value="1"/>
</dbReference>
<feature type="domain" description="DUF5753" evidence="1">
    <location>
        <begin position="137"/>
        <end position="313"/>
    </location>
</feature>
<dbReference type="Gene3D" id="1.10.260.40">
    <property type="entry name" value="lambda repressor-like DNA-binding domains"/>
    <property type="match status" value="1"/>
</dbReference>
<comment type="caution">
    <text evidence="2">The sequence shown here is derived from an EMBL/GenBank/DDBJ whole genome shotgun (WGS) entry which is preliminary data.</text>
</comment>
<dbReference type="OrthoDB" id="2897536at2"/>